<evidence type="ECO:0000313" key="3">
    <source>
        <dbReference type="Proteomes" id="UP000306912"/>
    </source>
</evidence>
<dbReference type="SMART" id="SM00450">
    <property type="entry name" value="RHOD"/>
    <property type="match status" value="1"/>
</dbReference>
<dbReference type="SUPFAM" id="SSF52821">
    <property type="entry name" value="Rhodanese/Cell cycle control phosphatase"/>
    <property type="match status" value="1"/>
</dbReference>
<dbReference type="OrthoDB" id="9800872at2"/>
<dbReference type="InParanoid" id="A0A5R8QFI6"/>
<gene>
    <name evidence="2" type="ORF">FEZ08_03760</name>
</gene>
<name>A0A5R8QFI6_9FIRM</name>
<feature type="domain" description="Rhodanese" evidence="1">
    <location>
        <begin position="30"/>
        <end position="120"/>
    </location>
</feature>
<evidence type="ECO:0000313" key="2">
    <source>
        <dbReference type="EMBL" id="TLG76742.1"/>
    </source>
</evidence>
<dbReference type="Proteomes" id="UP000306912">
    <property type="component" value="Unassembled WGS sequence"/>
</dbReference>
<protein>
    <submittedName>
        <fullName evidence="2">Rhodanese-like domain-containing protein</fullName>
    </submittedName>
</protein>
<dbReference type="AlphaFoldDB" id="A0A5R8QFI6"/>
<sequence>MNIENRINYLNAVVESQLSPTEVVELATSTPNKIQHVDVRIAPAEFKKNKPMGAIEIPVIELTQRLNELSKDKLIVVSTWGPTCSLAKQASIILLENGYEVVELSGGIALWEEFNFPVEKSTYNLAY</sequence>
<proteinExistence type="predicted"/>
<dbReference type="InterPro" id="IPR001763">
    <property type="entry name" value="Rhodanese-like_dom"/>
</dbReference>
<evidence type="ECO:0000259" key="1">
    <source>
        <dbReference type="PROSITE" id="PS50206"/>
    </source>
</evidence>
<dbReference type="EMBL" id="VBWP01000002">
    <property type="protein sequence ID" value="TLG76742.1"/>
    <property type="molecule type" value="Genomic_DNA"/>
</dbReference>
<dbReference type="Gene3D" id="3.40.250.10">
    <property type="entry name" value="Rhodanese-like domain"/>
    <property type="match status" value="1"/>
</dbReference>
<dbReference type="InterPro" id="IPR036873">
    <property type="entry name" value="Rhodanese-like_dom_sf"/>
</dbReference>
<dbReference type="RefSeq" id="WP_138190379.1">
    <property type="nucleotide sequence ID" value="NZ_VBWP01000002.1"/>
</dbReference>
<dbReference type="PROSITE" id="PS50206">
    <property type="entry name" value="RHODANESE_3"/>
    <property type="match status" value="1"/>
</dbReference>
<keyword evidence="3" id="KW-1185">Reference proteome</keyword>
<reference evidence="2 3" key="1">
    <citation type="submission" date="2019-05" db="EMBL/GenBank/DDBJ databases">
        <title>Culicoidintestinum kansasii gen. nov., sp. nov. from the gastrointestinal tract of the biting midge, Culicoides sonorensis.</title>
        <authorList>
            <person name="Neupane S."/>
            <person name="Ghosh A."/>
            <person name="Gunther S."/>
            <person name="Martin K."/>
            <person name="Zurek L."/>
        </authorList>
    </citation>
    <scope>NUCLEOTIDE SEQUENCE [LARGE SCALE GENOMIC DNA]</scope>
    <source>
        <strain evidence="2 3">CS-1</strain>
    </source>
</reference>
<comment type="caution">
    <text evidence="2">The sequence shown here is derived from an EMBL/GenBank/DDBJ whole genome shotgun (WGS) entry which is preliminary data.</text>
</comment>
<dbReference type="PANTHER" id="PTHR43031:SF1">
    <property type="entry name" value="PYRIDINE NUCLEOTIDE-DISULPHIDE OXIDOREDUCTASE"/>
    <property type="match status" value="1"/>
</dbReference>
<dbReference type="InterPro" id="IPR050229">
    <property type="entry name" value="GlpE_sulfurtransferase"/>
</dbReference>
<organism evidence="2 3">
    <name type="scientific">Culicoidibacter larvae</name>
    <dbReference type="NCBI Taxonomy" id="2579976"/>
    <lineage>
        <taxon>Bacteria</taxon>
        <taxon>Bacillati</taxon>
        <taxon>Bacillota</taxon>
        <taxon>Culicoidibacteria</taxon>
        <taxon>Culicoidibacterales</taxon>
        <taxon>Culicoidibacteraceae</taxon>
        <taxon>Culicoidibacter</taxon>
    </lineage>
</organism>
<accession>A0A5R8QFI6</accession>
<dbReference type="PANTHER" id="PTHR43031">
    <property type="entry name" value="FAD-DEPENDENT OXIDOREDUCTASE"/>
    <property type="match status" value="1"/>
</dbReference>
<dbReference type="Pfam" id="PF00581">
    <property type="entry name" value="Rhodanese"/>
    <property type="match status" value="1"/>
</dbReference>